<name>A0A964WTJ9_9HYPH</name>
<reference evidence="3" key="1">
    <citation type="submission" date="2019-03" db="EMBL/GenBank/DDBJ databases">
        <title>Afifella sp. nov., isolated from activated sludge.</title>
        <authorList>
            <person name="Li Q."/>
            <person name="Liu Y."/>
        </authorList>
    </citation>
    <scope>NUCLEOTIDE SEQUENCE</scope>
    <source>
        <strain evidence="3">L72</strain>
    </source>
</reference>
<evidence type="ECO:0000256" key="2">
    <source>
        <dbReference type="SAM" id="Phobius"/>
    </source>
</evidence>
<proteinExistence type="predicted"/>
<organism evidence="3 4">
    <name type="scientific">Propylenella binzhouense</name>
    <dbReference type="NCBI Taxonomy" id="2555902"/>
    <lineage>
        <taxon>Bacteria</taxon>
        <taxon>Pseudomonadati</taxon>
        <taxon>Pseudomonadota</taxon>
        <taxon>Alphaproteobacteria</taxon>
        <taxon>Hyphomicrobiales</taxon>
        <taxon>Propylenellaceae</taxon>
        <taxon>Propylenella</taxon>
    </lineage>
</organism>
<comment type="caution">
    <text evidence="3">The sequence shown here is derived from an EMBL/GenBank/DDBJ whole genome shotgun (WGS) entry which is preliminary data.</text>
</comment>
<gene>
    <name evidence="3" type="ORF">E4O86_10180</name>
</gene>
<protein>
    <submittedName>
        <fullName evidence="3">Uncharacterized protein</fullName>
    </submittedName>
</protein>
<evidence type="ECO:0000313" key="3">
    <source>
        <dbReference type="EMBL" id="MYZ48079.1"/>
    </source>
</evidence>
<feature type="region of interest" description="Disordered" evidence="1">
    <location>
        <begin position="106"/>
        <end position="158"/>
    </location>
</feature>
<sequence length="158" mass="16142">MAVARQTRPTDPAAEREAVANDPTFPRPADAQLPEADPLLGSPDTGVAPAQALREGDATIRGDRVHPMPPTRRDYGWRAILLGVAAFAIIFLIAIFAGIFELGSDEASAPPAPIADSPGDNNVIDNDSETGGAAPGGMTAEPNAADVPGGGTPAQPNQ</sequence>
<feature type="region of interest" description="Disordered" evidence="1">
    <location>
        <begin position="1"/>
        <end position="72"/>
    </location>
</feature>
<keyword evidence="2" id="KW-1133">Transmembrane helix</keyword>
<feature type="transmembrane region" description="Helical" evidence="2">
    <location>
        <begin position="79"/>
        <end position="100"/>
    </location>
</feature>
<evidence type="ECO:0000313" key="4">
    <source>
        <dbReference type="Proteomes" id="UP000773614"/>
    </source>
</evidence>
<evidence type="ECO:0000256" key="1">
    <source>
        <dbReference type="SAM" id="MobiDB-lite"/>
    </source>
</evidence>
<feature type="compositionally biased region" description="Low complexity" evidence="1">
    <location>
        <begin position="106"/>
        <end position="120"/>
    </location>
</feature>
<keyword evidence="4" id="KW-1185">Reference proteome</keyword>
<dbReference type="AlphaFoldDB" id="A0A964WTJ9"/>
<dbReference type="EMBL" id="SPKJ01000028">
    <property type="protein sequence ID" value="MYZ48079.1"/>
    <property type="molecule type" value="Genomic_DNA"/>
</dbReference>
<feature type="compositionally biased region" description="Basic and acidic residues" evidence="1">
    <location>
        <begin position="54"/>
        <end position="72"/>
    </location>
</feature>
<dbReference type="Proteomes" id="UP000773614">
    <property type="component" value="Unassembled WGS sequence"/>
</dbReference>
<dbReference type="RefSeq" id="WP_161140426.1">
    <property type="nucleotide sequence ID" value="NZ_SPKJ01000028.1"/>
</dbReference>
<keyword evidence="2" id="KW-0812">Transmembrane</keyword>
<keyword evidence="2" id="KW-0472">Membrane</keyword>
<accession>A0A964WTJ9</accession>